<protein>
    <submittedName>
        <fullName evidence="1">Uncharacterized protein</fullName>
    </submittedName>
</protein>
<dbReference type="RefSeq" id="XP_012193313.1">
    <property type="nucleotide sequence ID" value="XM_012337923.1"/>
</dbReference>
<keyword evidence="2" id="KW-1185">Reference proteome</keyword>
<reference evidence="2" key="1">
    <citation type="journal article" date="2013" name="Genome Announc.">
        <title>Draft genome sequence of the basidiomycetous yeast-like fungus Pseudozyma hubeiensis SY62, which produces an abundant amount of the biosurfactant mannosylerythritol lipids.</title>
        <authorList>
            <person name="Konishi M."/>
            <person name="Hatada Y."/>
            <person name="Horiuchi J."/>
        </authorList>
    </citation>
    <scope>NUCLEOTIDE SEQUENCE [LARGE SCALE GENOMIC DNA]</scope>
    <source>
        <strain evidence="2">SY62</strain>
    </source>
</reference>
<dbReference type="HOGENOM" id="CLU_1016080_0_0_1"/>
<dbReference type="Proteomes" id="UP000014071">
    <property type="component" value="Unassembled WGS sequence"/>
</dbReference>
<sequence length="274" mass="31037">MLKLLVPIGVTAVSVAPCGPIKSPHGPPITSLEHKGIFPGDSASPYHDFKLQKRGGTFSSLWKGEHFEPTTSEPTPPFHPLLPLDSTLEFLSMGLHDPQAVEIIAFHRRYDKIIDPATLPPPLAVKLARKYEGYQRWFPLRGEDNRAMQDDEAVQLFRTDVMRNRFASMRDYLDLVKQHAVALRLDSRVLAIREGLCGRSSTHNGSSTRKRNESDKTCRACVKITTFSSSSRRNSKTWSVKRRKRDRIMYVATWKRTLPAKICVEQSLPRARSS</sequence>
<dbReference type="AlphaFoldDB" id="R9PEE7"/>
<organism evidence="1 2">
    <name type="scientific">Pseudozyma hubeiensis (strain SY62)</name>
    <name type="common">Yeast</name>
    <dbReference type="NCBI Taxonomy" id="1305764"/>
    <lineage>
        <taxon>Eukaryota</taxon>
        <taxon>Fungi</taxon>
        <taxon>Dikarya</taxon>
        <taxon>Basidiomycota</taxon>
        <taxon>Ustilaginomycotina</taxon>
        <taxon>Ustilaginomycetes</taxon>
        <taxon>Ustilaginales</taxon>
        <taxon>Ustilaginaceae</taxon>
        <taxon>Pseudozyma</taxon>
    </lineage>
</organism>
<evidence type="ECO:0000313" key="2">
    <source>
        <dbReference type="Proteomes" id="UP000014071"/>
    </source>
</evidence>
<dbReference type="GeneID" id="24112592"/>
<dbReference type="EMBL" id="DF238832">
    <property type="protein sequence ID" value="GAC99726.1"/>
    <property type="molecule type" value="Genomic_DNA"/>
</dbReference>
<accession>R9PEE7</accession>
<name>R9PEE7_PSEHS</name>
<evidence type="ECO:0000313" key="1">
    <source>
        <dbReference type="EMBL" id="GAC99726.1"/>
    </source>
</evidence>
<gene>
    <name evidence="1" type="ORF">PHSY_007329</name>
</gene>
<proteinExistence type="predicted"/>